<dbReference type="PANTHER" id="PTHR42951:SF4">
    <property type="entry name" value="ACYL-COENZYME A THIOESTERASE MBLAC2"/>
    <property type="match status" value="1"/>
</dbReference>
<keyword evidence="2" id="KW-0378">Hydrolase</keyword>
<dbReference type="Gene3D" id="3.60.15.10">
    <property type="entry name" value="Ribonuclease Z/Hydroxyacylglutathione hydrolase-like"/>
    <property type="match status" value="1"/>
</dbReference>
<sequence>MIGRRWDVVIAREDLSVLVTTSRRELTTSTLLLAGPVGAAAQALVVDPAWDPDELDGLAGDLAGWGVTDVSGIATHAHYDHLLWHPGLGRGPRWSSATTAATAGRDRDTLVAALGPDFPADLAALVGRVRGRAPGPLPWSGPPVELVEHDAHTPGHLAVWLPDPGVLIAGDMLSDVEPPLPEETGPAEYRAGLDVLAPFVERTSVVVPGHGHVGDGAEARRRWTADAAAVADLTN</sequence>
<comment type="caution">
    <text evidence="2">The sequence shown here is derived from an EMBL/GenBank/DDBJ whole genome shotgun (WGS) entry which is preliminary data.</text>
</comment>
<name>A0A4V6CS15_9ACTN</name>
<dbReference type="InterPro" id="IPR036866">
    <property type="entry name" value="RibonucZ/Hydroxyglut_hydro"/>
</dbReference>
<evidence type="ECO:0000259" key="1">
    <source>
        <dbReference type="SMART" id="SM00849"/>
    </source>
</evidence>
<evidence type="ECO:0000313" key="3">
    <source>
        <dbReference type="Proteomes" id="UP000306985"/>
    </source>
</evidence>
<dbReference type="Pfam" id="PF00753">
    <property type="entry name" value="Lactamase_B"/>
    <property type="match status" value="1"/>
</dbReference>
<organism evidence="2 3">
    <name type="scientific">Nakamurella flava</name>
    <dbReference type="NCBI Taxonomy" id="2576308"/>
    <lineage>
        <taxon>Bacteria</taxon>
        <taxon>Bacillati</taxon>
        <taxon>Actinomycetota</taxon>
        <taxon>Actinomycetes</taxon>
        <taxon>Nakamurellales</taxon>
        <taxon>Nakamurellaceae</taxon>
        <taxon>Nakamurella</taxon>
    </lineage>
</organism>
<dbReference type="GO" id="GO:0016787">
    <property type="term" value="F:hydrolase activity"/>
    <property type="evidence" value="ECO:0007669"/>
    <property type="project" value="UniProtKB-KW"/>
</dbReference>
<accession>A0A4V6CS15</accession>
<dbReference type="InterPro" id="IPR050855">
    <property type="entry name" value="NDM-1-like"/>
</dbReference>
<dbReference type="PANTHER" id="PTHR42951">
    <property type="entry name" value="METALLO-BETA-LACTAMASE DOMAIN-CONTAINING"/>
    <property type="match status" value="1"/>
</dbReference>
<dbReference type="InterPro" id="IPR001279">
    <property type="entry name" value="Metallo-B-lactamas"/>
</dbReference>
<keyword evidence="3" id="KW-1185">Reference proteome</keyword>
<feature type="domain" description="Metallo-beta-lactamase" evidence="1">
    <location>
        <begin position="27"/>
        <end position="210"/>
    </location>
</feature>
<dbReference type="RefSeq" id="WP_137450098.1">
    <property type="nucleotide sequence ID" value="NZ_SZZH01000003.1"/>
</dbReference>
<dbReference type="AlphaFoldDB" id="A0A4V6CS15"/>
<dbReference type="SMART" id="SM00849">
    <property type="entry name" value="Lactamase_B"/>
    <property type="match status" value="1"/>
</dbReference>
<dbReference type="Proteomes" id="UP000306985">
    <property type="component" value="Unassembled WGS sequence"/>
</dbReference>
<protein>
    <submittedName>
        <fullName evidence="2">MBL fold metallo-hydrolase</fullName>
    </submittedName>
</protein>
<dbReference type="SUPFAM" id="SSF56281">
    <property type="entry name" value="Metallo-hydrolase/oxidoreductase"/>
    <property type="match status" value="1"/>
</dbReference>
<gene>
    <name evidence="2" type="ORF">FDO65_12765</name>
</gene>
<evidence type="ECO:0000313" key="2">
    <source>
        <dbReference type="EMBL" id="TKV58435.1"/>
    </source>
</evidence>
<dbReference type="OrthoDB" id="3813329at2"/>
<proteinExistence type="predicted"/>
<reference evidence="2 3" key="1">
    <citation type="submission" date="2019-05" db="EMBL/GenBank/DDBJ databases">
        <title>Nakamurella sp. N5BH11, whole genome shotgun sequence.</title>
        <authorList>
            <person name="Tuo L."/>
        </authorList>
    </citation>
    <scope>NUCLEOTIDE SEQUENCE [LARGE SCALE GENOMIC DNA]</scope>
    <source>
        <strain evidence="2 3">N5BH11</strain>
    </source>
</reference>
<dbReference type="EMBL" id="SZZH01000003">
    <property type="protein sequence ID" value="TKV58435.1"/>
    <property type="molecule type" value="Genomic_DNA"/>
</dbReference>